<evidence type="ECO:0000256" key="4">
    <source>
        <dbReference type="ARBA" id="ARBA00022692"/>
    </source>
</evidence>
<dbReference type="InterPro" id="IPR017147">
    <property type="entry name" value="Tricalbin"/>
</dbReference>
<evidence type="ECO:0000313" key="16">
    <source>
        <dbReference type="Proteomes" id="UP001214628"/>
    </source>
</evidence>
<feature type="compositionally biased region" description="Basic residues" evidence="11">
    <location>
        <begin position="1444"/>
        <end position="1458"/>
    </location>
</feature>
<reference evidence="15" key="1">
    <citation type="submission" date="2023-02" db="EMBL/GenBank/DDBJ databases">
        <title>Mating type loci evolution in Malassezia.</title>
        <authorList>
            <person name="Coelho M.A."/>
        </authorList>
    </citation>
    <scope>NUCLEOTIDE SEQUENCE</scope>
    <source>
        <strain evidence="15">CBS 14136</strain>
    </source>
</reference>
<feature type="domain" description="C2" evidence="13">
    <location>
        <begin position="571"/>
        <end position="706"/>
    </location>
</feature>
<dbReference type="GO" id="GO:0006869">
    <property type="term" value="P:lipid transport"/>
    <property type="evidence" value="ECO:0007669"/>
    <property type="project" value="UniProtKB-KW"/>
</dbReference>
<dbReference type="PANTHER" id="PTHR46980:SF2">
    <property type="entry name" value="TRICALBIN-1-RELATED"/>
    <property type="match status" value="1"/>
</dbReference>
<dbReference type="InterPro" id="IPR035892">
    <property type="entry name" value="C2_domain_sf"/>
</dbReference>
<evidence type="ECO:0000256" key="7">
    <source>
        <dbReference type="ARBA" id="ARBA00022989"/>
    </source>
</evidence>
<dbReference type="CDD" id="cd04044">
    <property type="entry name" value="C2A_Tricalbin-like"/>
    <property type="match status" value="1"/>
</dbReference>
<dbReference type="GO" id="GO:0005789">
    <property type="term" value="C:endoplasmic reticulum membrane"/>
    <property type="evidence" value="ECO:0007669"/>
    <property type="project" value="UniProtKB-SubCell"/>
</dbReference>
<evidence type="ECO:0000313" key="15">
    <source>
        <dbReference type="EMBL" id="WFD42688.1"/>
    </source>
</evidence>
<evidence type="ECO:0000256" key="5">
    <source>
        <dbReference type="ARBA" id="ARBA00022737"/>
    </source>
</evidence>
<dbReference type="CDD" id="cd21678">
    <property type="entry name" value="SMP_TCB"/>
    <property type="match status" value="1"/>
</dbReference>
<dbReference type="EMBL" id="CP118375">
    <property type="protein sequence ID" value="WFD42688.1"/>
    <property type="molecule type" value="Genomic_DNA"/>
</dbReference>
<keyword evidence="8" id="KW-0445">Lipid transport</keyword>
<dbReference type="InterPro" id="IPR037761">
    <property type="entry name" value="C2A_Tricalbin"/>
</dbReference>
<keyword evidence="9" id="KW-0446">Lipid-binding</keyword>
<dbReference type="PROSITE" id="PS50004">
    <property type="entry name" value="C2"/>
    <property type="match status" value="4"/>
</dbReference>
<dbReference type="Pfam" id="PF25669">
    <property type="entry name" value="SMP_MUG190-like"/>
    <property type="match status" value="1"/>
</dbReference>
<dbReference type="Proteomes" id="UP001214628">
    <property type="component" value="Chromosome 1"/>
</dbReference>
<keyword evidence="7 12" id="KW-1133">Transmembrane helix</keyword>
<dbReference type="InterPro" id="IPR052455">
    <property type="entry name" value="Tricalbin_domain"/>
</dbReference>
<feature type="compositionally biased region" description="Low complexity" evidence="11">
    <location>
        <begin position="1426"/>
        <end position="1441"/>
    </location>
</feature>
<keyword evidence="3" id="KW-0597">Phosphoprotein</keyword>
<dbReference type="Gene3D" id="2.60.40.150">
    <property type="entry name" value="C2 domain"/>
    <property type="match status" value="4"/>
</dbReference>
<evidence type="ECO:0000256" key="3">
    <source>
        <dbReference type="ARBA" id="ARBA00022553"/>
    </source>
</evidence>
<dbReference type="CDD" id="cd04045">
    <property type="entry name" value="C2C_Tricalbin-like"/>
    <property type="match status" value="1"/>
</dbReference>
<keyword evidence="2" id="KW-0813">Transport</keyword>
<feature type="domain" description="C2" evidence="13">
    <location>
        <begin position="1173"/>
        <end position="1301"/>
    </location>
</feature>
<feature type="transmembrane region" description="Helical" evidence="12">
    <location>
        <begin position="201"/>
        <end position="217"/>
    </location>
</feature>
<dbReference type="InterPro" id="IPR037762">
    <property type="entry name" value="C2C_Tricalbin"/>
</dbReference>
<evidence type="ECO:0000256" key="6">
    <source>
        <dbReference type="ARBA" id="ARBA00022824"/>
    </source>
</evidence>
<evidence type="ECO:0000259" key="13">
    <source>
        <dbReference type="PROSITE" id="PS50004"/>
    </source>
</evidence>
<dbReference type="Pfam" id="PF00168">
    <property type="entry name" value="C2"/>
    <property type="match status" value="4"/>
</dbReference>
<evidence type="ECO:0000259" key="14">
    <source>
        <dbReference type="PROSITE" id="PS51847"/>
    </source>
</evidence>
<keyword evidence="10 12" id="KW-0472">Membrane</keyword>
<dbReference type="InterPro" id="IPR056910">
    <property type="entry name" value="TCB1-3_C2"/>
</dbReference>
<evidence type="ECO:0000256" key="11">
    <source>
        <dbReference type="SAM" id="MobiDB-lite"/>
    </source>
</evidence>
<protein>
    <recommendedName>
        <fullName evidence="17">Ca2-dependent lipid-binding protein CLB1/vesicle protein vp115/Granuphilin A, contains C2 domain</fullName>
    </recommendedName>
</protein>
<evidence type="ECO:0000256" key="8">
    <source>
        <dbReference type="ARBA" id="ARBA00023055"/>
    </source>
</evidence>
<dbReference type="SUPFAM" id="SSF49562">
    <property type="entry name" value="C2 domain (Calcium/lipid-binding domain, CaLB)"/>
    <property type="match status" value="4"/>
</dbReference>
<sequence>MVSNPFSKHKDDEPKGKEAEEAVAQELASEGADVHTFSEDASPEEKAKAAEKARADLKPKGELARQQEEQKKEEEAKLQRAVASDLGGRKVRPNVGVRDVDRASREHGQLGFGHVVPGSLPAGQPSVDIPDWFTVGWINASRQLRNLKPGELEDFNARMRDTDLVSTFLSEAYYGYMYTDAAIIVAAVLGTYFATRFGGRWGMLLIVLSICATYYSASNRRVNLRMRDDIQRELARQRMLTENETARWINNFLARFWLIYEPVLSATIVQSVDEVLKTQCPPFLDSLRLTTFTLGNKAPIVDSVRTLPDTPDDMIVMDWKFSFIPNDVNDLTVYQASKKINPKVVLTVRFGKGKVGAGLPILVENMAFSGSMRIRLKLISSFPHVQVVDISFLEAPFVDFELKPIGGSMLGLDVAALPGISGFIHNQINANLGPMMYSPNQFSLNLEDLLSGTPLDTTIGVLQVTIWSARDLKGVKFAGGTPDPYIAISIDDGKEIERTKVKHASNQPTYKETKFVLLQKLQGLLTLTTFDYNDRRPDTRLGITNFDLSTLEKNPEPGQLNKAIIYNGRTPQGSVQFSLSYYPVLKPEVAEDGSPLPLPETNAGVVRLTLHQAKNLVKNNHVPGDVEPKARLLLNDKVIKETEVIKNSRDPIFEDVTEFLVTDRLSSVLTVEIIDAREIAQNASIAKLNTKIEDLLQAKQRQQDWFPVPGTADEAIRMSSQWKPVVMAGSINGSNSYRPAIGALKVWVRGAYDVKNVEALMGGKSDPYAMLRVNNLIVSGTAVMENNLSPVWNQVLYAPVHSTSELVRLEVMDYQTSTADRSLGFVDLPVNDFSTDQVNDRAYPYAGTGRTTKREKLKQSNGSFKGEIDFDVEFIPAMHISGANFIEQNKKMAAEDRKKNKQPKIPPGSAFSSPDAVRQQNVASIDEYTPEIVSGPSSKSRSQFDQQVQPQNSGEVDPNDNHQMDQATEGDGYDANQIVAGQAVSNDDDDDDEDKGLELSPAELLQHPSGVLVFNLISGTILKQHAQLEVVIDDSYWPAYTTEKRKKNYNWDEVGEAVIRELDVSCMWLRLRKGTADEDVFAEYMCNTKELLEKCLTEPTEVTLTPVGSHAMDMPEIEMPEMRMPTGKDVTGLPGKAFSGAGNFAKGGFDAATSGGKNVANFAQGKGLSGSMPDNSVKISCRYIPMDVHLEPIESIVNQGALQIEMVSASNLRSADRGGKSDPYVIFEDNGHELARSKVVKRTLHPTWNDVLPDVVIKSRLTHDYVFNVRDWDQVSASDPLGKVHVNLAELEPFELSERTYRLTGEGALPESTLTVRMLFLPQYSNNRTSKGSALMGRNLASGVIGGVGGLGKGVASGGLHLATGGFHLGRGLISTITGHDHHRSKSSSRLPTSDPPASDAYQHHPDQDTSGYEQQQGEHHQPLPTQDSTSQTDSQSMRDSQSVRHRRTRILNPFKRHRDTDRS</sequence>
<comment type="subcellular location">
    <subcellularLocation>
        <location evidence="1">Endoplasmic reticulum membrane</location>
    </subcellularLocation>
</comment>
<dbReference type="GO" id="GO:0061817">
    <property type="term" value="P:endoplasmic reticulum-plasma membrane tethering"/>
    <property type="evidence" value="ECO:0007669"/>
    <property type="project" value="InterPro"/>
</dbReference>
<dbReference type="Pfam" id="PF24920">
    <property type="entry name" value="C2_TCB1"/>
    <property type="match status" value="1"/>
</dbReference>
<feature type="compositionally biased region" description="Basic and acidic residues" evidence="11">
    <location>
        <begin position="32"/>
        <end position="78"/>
    </location>
</feature>
<keyword evidence="5" id="KW-0677">Repeat</keyword>
<dbReference type="GO" id="GO:0071944">
    <property type="term" value="C:cell periphery"/>
    <property type="evidence" value="ECO:0007669"/>
    <property type="project" value="UniProtKB-ARBA"/>
</dbReference>
<dbReference type="PIRSF" id="PIRSF037232">
    <property type="entry name" value="Tricalbin"/>
    <property type="match status" value="1"/>
</dbReference>
<feature type="region of interest" description="Disordered" evidence="11">
    <location>
        <begin position="892"/>
        <end position="919"/>
    </location>
</feature>
<evidence type="ECO:0008006" key="17">
    <source>
        <dbReference type="Google" id="ProtNLM"/>
    </source>
</evidence>
<dbReference type="SMART" id="SM00239">
    <property type="entry name" value="C2"/>
    <property type="match status" value="4"/>
</dbReference>
<feature type="domain" description="C2" evidence="13">
    <location>
        <begin position="438"/>
        <end position="561"/>
    </location>
</feature>
<dbReference type="InterPro" id="IPR031468">
    <property type="entry name" value="SMP_LBD"/>
</dbReference>
<evidence type="ECO:0000256" key="2">
    <source>
        <dbReference type="ARBA" id="ARBA00022448"/>
    </source>
</evidence>
<dbReference type="CDD" id="cd04052">
    <property type="entry name" value="C2B_Tricalbin-like"/>
    <property type="match status" value="1"/>
</dbReference>
<evidence type="ECO:0000256" key="1">
    <source>
        <dbReference type="ARBA" id="ARBA00004586"/>
    </source>
</evidence>
<dbReference type="CDD" id="cd04040">
    <property type="entry name" value="C2D_Tricalbin-like"/>
    <property type="match status" value="1"/>
</dbReference>
<evidence type="ECO:0000256" key="12">
    <source>
        <dbReference type="SAM" id="Phobius"/>
    </source>
</evidence>
<evidence type="ECO:0000256" key="9">
    <source>
        <dbReference type="ARBA" id="ARBA00023121"/>
    </source>
</evidence>
<keyword evidence="16" id="KW-1185">Reference proteome</keyword>
<feature type="compositionally biased region" description="Basic and acidic residues" evidence="11">
    <location>
        <begin position="8"/>
        <end position="20"/>
    </location>
</feature>
<proteinExistence type="predicted"/>
<feature type="domain" description="SMP-LTD" evidence="14">
    <location>
        <begin position="242"/>
        <end position="447"/>
    </location>
</feature>
<feature type="region of interest" description="Disordered" evidence="11">
    <location>
        <begin position="1378"/>
        <end position="1464"/>
    </location>
</feature>
<organism evidence="15 16">
    <name type="scientific">Malassezia psittaci</name>
    <dbReference type="NCBI Taxonomy" id="1821823"/>
    <lineage>
        <taxon>Eukaryota</taxon>
        <taxon>Fungi</taxon>
        <taxon>Dikarya</taxon>
        <taxon>Basidiomycota</taxon>
        <taxon>Ustilaginomycotina</taxon>
        <taxon>Malasseziomycetes</taxon>
        <taxon>Malasseziales</taxon>
        <taxon>Malasseziaceae</taxon>
        <taxon>Malassezia</taxon>
    </lineage>
</organism>
<keyword evidence="6" id="KW-0256">Endoplasmic reticulum</keyword>
<dbReference type="InterPro" id="IPR037756">
    <property type="entry name" value="C2D_Tricalbin"/>
</dbReference>
<accession>A0AAF0JDI5</accession>
<evidence type="ECO:0000256" key="10">
    <source>
        <dbReference type="ARBA" id="ARBA00023136"/>
    </source>
</evidence>
<feature type="compositionally biased region" description="Polar residues" evidence="11">
    <location>
        <begin position="935"/>
        <end position="954"/>
    </location>
</feature>
<feature type="region of interest" description="Disordered" evidence="11">
    <location>
        <begin position="931"/>
        <end position="973"/>
    </location>
</feature>
<feature type="transmembrane region" description="Helical" evidence="12">
    <location>
        <begin position="173"/>
        <end position="194"/>
    </location>
</feature>
<keyword evidence="4 12" id="KW-0812">Transmembrane</keyword>
<name>A0AAF0JDI5_9BASI</name>
<dbReference type="GO" id="GO:0008289">
    <property type="term" value="F:lipid binding"/>
    <property type="evidence" value="ECO:0007669"/>
    <property type="project" value="UniProtKB-KW"/>
</dbReference>
<feature type="domain" description="C2" evidence="13">
    <location>
        <begin position="727"/>
        <end position="843"/>
    </location>
</feature>
<dbReference type="PANTHER" id="PTHR46980">
    <property type="entry name" value="TRICALBIN-1-RELATED"/>
    <property type="match status" value="1"/>
</dbReference>
<dbReference type="InterPro" id="IPR037765">
    <property type="entry name" value="C2B_Tricalbin"/>
</dbReference>
<gene>
    <name evidence="15" type="ORF">MPSI1_001336</name>
</gene>
<feature type="region of interest" description="Disordered" evidence="11">
    <location>
        <begin position="1"/>
        <end position="83"/>
    </location>
</feature>
<dbReference type="InterPro" id="IPR000008">
    <property type="entry name" value="C2_dom"/>
</dbReference>
<dbReference type="PROSITE" id="PS51847">
    <property type="entry name" value="SMP"/>
    <property type="match status" value="1"/>
</dbReference>